<comment type="caution">
    <text evidence="1">The sequence shown here is derived from an EMBL/GenBank/DDBJ whole genome shotgun (WGS) entry which is preliminary data.</text>
</comment>
<evidence type="ECO:0000313" key="2">
    <source>
        <dbReference type="Proteomes" id="UP000193719"/>
    </source>
</evidence>
<dbReference type="PANTHER" id="PTHR42976">
    <property type="entry name" value="BIFUNCTIONAL CHITINASE/LYSOZYME-RELATED"/>
    <property type="match status" value="1"/>
</dbReference>
<evidence type="ECO:0008006" key="3">
    <source>
        <dbReference type="Google" id="ProtNLM"/>
    </source>
</evidence>
<dbReference type="InterPro" id="IPR017853">
    <property type="entry name" value="GH"/>
</dbReference>
<dbReference type="EMBL" id="MCFH01000038">
    <property type="protein sequence ID" value="ORX45740.1"/>
    <property type="molecule type" value="Genomic_DNA"/>
</dbReference>
<dbReference type="Gene3D" id="3.20.20.80">
    <property type="entry name" value="Glycosidases"/>
    <property type="match status" value="1"/>
</dbReference>
<organism evidence="1 2">
    <name type="scientific">Piromyces finnis</name>
    <dbReference type="NCBI Taxonomy" id="1754191"/>
    <lineage>
        <taxon>Eukaryota</taxon>
        <taxon>Fungi</taxon>
        <taxon>Fungi incertae sedis</taxon>
        <taxon>Chytridiomycota</taxon>
        <taxon>Chytridiomycota incertae sedis</taxon>
        <taxon>Neocallimastigomycetes</taxon>
        <taxon>Neocallimastigales</taxon>
        <taxon>Neocallimastigaceae</taxon>
        <taxon>Piromyces</taxon>
    </lineage>
</organism>
<dbReference type="PANTHER" id="PTHR42976:SF1">
    <property type="entry name" value="GH18 DOMAIN-CONTAINING PROTEIN-RELATED"/>
    <property type="match status" value="1"/>
</dbReference>
<reference evidence="1 2" key="2">
    <citation type="submission" date="2016-08" db="EMBL/GenBank/DDBJ databases">
        <title>Pervasive Adenine N6-methylation of Active Genes in Fungi.</title>
        <authorList>
            <consortium name="DOE Joint Genome Institute"/>
            <person name="Mondo S.J."/>
            <person name="Dannebaum R.O."/>
            <person name="Kuo R.C."/>
            <person name="Labutti K."/>
            <person name="Haridas S."/>
            <person name="Kuo A."/>
            <person name="Salamov A."/>
            <person name="Ahrendt S.R."/>
            <person name="Lipzen A."/>
            <person name="Sullivan W."/>
            <person name="Andreopoulos W.B."/>
            <person name="Clum A."/>
            <person name="Lindquist E."/>
            <person name="Daum C."/>
            <person name="Ramamoorthy G.K."/>
            <person name="Gryganskyi A."/>
            <person name="Culley D."/>
            <person name="Magnuson J.K."/>
            <person name="James T.Y."/>
            <person name="O'Malley M.A."/>
            <person name="Stajich J.E."/>
            <person name="Spatafora J.W."/>
            <person name="Visel A."/>
            <person name="Grigoriev I.V."/>
        </authorList>
    </citation>
    <scope>NUCLEOTIDE SEQUENCE [LARGE SCALE GENOMIC DNA]</scope>
    <source>
        <strain evidence="2">finn</strain>
    </source>
</reference>
<sequence>MKLNFINKTKVQFFFNFVIISCFHNYKVFGLYSLTFSTPRVITITKTLPSKTIILPKISSIPTITTASHASLSNNNNIYDDYTINIQEYTLPYMNDMIIGNKIKSNDALDNTNAVSNKESNNNTITQLFNTVSNKESNNNTITQLFNTVSNKESNNNTITQLFNVVSNNKSGKVIKENTKTKLFNIINDDKSKKKKNDNILFAPYVDITLYPTFDLVEAKRTLGIDTVIISFIVSCVISTCTINNASFGGTIGINDTDVTGTLTSIDDSINKFRKEGGRIIISFGGAYNDELALHHDNAETLAKEYQKVIEKYQPIRIDFDMEGTSLMDDVVNGRKIEEVHKLRAKALNIVRRELKDKMVSISLCLPVNPDFGFDNKALTIIEIMKNENVPIDVISIMAMDYGTNYISNGFYNNTIQSLEKSYKQSRFFYSEIKMGVIPMIGQNDDGSILSLSETEKLVNYLKTKEYVSMISMWSINRDKNDGMFTSLIKNTFKYPMESIESNKSTFQYTPILKKFIN</sequence>
<dbReference type="SUPFAM" id="SSF51445">
    <property type="entry name" value="(Trans)glycosidases"/>
    <property type="match status" value="1"/>
</dbReference>
<dbReference type="AlphaFoldDB" id="A0A1Y1V3K1"/>
<name>A0A1Y1V3K1_9FUNG</name>
<protein>
    <recommendedName>
        <fullName evidence="3">Chitinase</fullName>
    </recommendedName>
</protein>
<accession>A0A1Y1V3K1</accession>
<reference evidence="1 2" key="1">
    <citation type="submission" date="2016-08" db="EMBL/GenBank/DDBJ databases">
        <title>Genomes of anaerobic fungi encode conserved fungal cellulosomes for biomass hydrolysis.</title>
        <authorList>
            <consortium name="DOE Joint Genome Institute"/>
            <person name="Haitjema C.H."/>
            <person name="Gilmore S.P."/>
            <person name="Henske J.K."/>
            <person name="Solomon K.V."/>
            <person name="De Groot R."/>
            <person name="Kuo A."/>
            <person name="Mondo S.J."/>
            <person name="Salamov A.A."/>
            <person name="Labutti K."/>
            <person name="Zhao Z."/>
            <person name="Chiniquy J."/>
            <person name="Barry K."/>
            <person name="Brewer H.M."/>
            <person name="Purvine S.O."/>
            <person name="Wright A.T."/>
            <person name="Boxma B."/>
            <person name="Van Alen T."/>
            <person name="Hackstein J.H."/>
            <person name="Baker S.E."/>
            <person name="Grigoriev I.V."/>
            <person name="O'Malley M.A."/>
        </authorList>
    </citation>
    <scope>NUCLEOTIDE SEQUENCE [LARGE SCALE GENOMIC DNA]</scope>
    <source>
        <strain evidence="2">finn</strain>
    </source>
</reference>
<dbReference type="InterPro" id="IPR052750">
    <property type="entry name" value="GH18_Chitinase"/>
</dbReference>
<dbReference type="OrthoDB" id="3012298at2759"/>
<dbReference type="Proteomes" id="UP000193719">
    <property type="component" value="Unassembled WGS sequence"/>
</dbReference>
<proteinExistence type="predicted"/>
<dbReference type="PROSITE" id="PS51257">
    <property type="entry name" value="PROKAR_LIPOPROTEIN"/>
    <property type="match status" value="1"/>
</dbReference>
<gene>
    <name evidence="1" type="ORF">BCR36DRAFT_585504</name>
</gene>
<evidence type="ECO:0000313" key="1">
    <source>
        <dbReference type="EMBL" id="ORX45740.1"/>
    </source>
</evidence>
<keyword evidence="2" id="KW-1185">Reference proteome</keyword>